<feature type="transmembrane region" description="Helical" evidence="1">
    <location>
        <begin position="45"/>
        <end position="65"/>
    </location>
</feature>
<evidence type="ECO:0000313" key="3">
    <source>
        <dbReference type="Proteomes" id="UP001144612"/>
    </source>
</evidence>
<evidence type="ECO:0000256" key="1">
    <source>
        <dbReference type="SAM" id="Phobius"/>
    </source>
</evidence>
<keyword evidence="3" id="KW-1185">Reference proteome</keyword>
<keyword evidence="1" id="KW-0812">Transmembrane</keyword>
<proteinExistence type="predicted"/>
<keyword evidence="1" id="KW-0472">Membrane</keyword>
<feature type="transmembrane region" description="Helical" evidence="1">
    <location>
        <begin position="12"/>
        <end position="33"/>
    </location>
</feature>
<accession>A0ABT4DDW1</accession>
<protein>
    <submittedName>
        <fullName evidence="2">Uncharacterized protein</fullName>
    </submittedName>
</protein>
<evidence type="ECO:0000313" key="2">
    <source>
        <dbReference type="EMBL" id="MCY6960487.1"/>
    </source>
</evidence>
<comment type="caution">
    <text evidence="2">The sequence shown here is derived from an EMBL/GenBank/DDBJ whole genome shotgun (WGS) entry which is preliminary data.</text>
</comment>
<dbReference type="EMBL" id="JAPQFJ010000030">
    <property type="protein sequence ID" value="MCY6960487.1"/>
    <property type="molecule type" value="Genomic_DNA"/>
</dbReference>
<feature type="transmembrane region" description="Helical" evidence="1">
    <location>
        <begin position="77"/>
        <end position="98"/>
    </location>
</feature>
<dbReference type="Proteomes" id="UP001144612">
    <property type="component" value="Unassembled WGS sequence"/>
</dbReference>
<gene>
    <name evidence="2" type="ORF">OW729_17955</name>
</gene>
<reference evidence="2" key="1">
    <citation type="submission" date="2022-12" db="EMBL/GenBank/DDBJ databases">
        <title>Clostridium sp. nov., isolated from industrial wastewater.</title>
        <authorList>
            <person name="Jiayan W."/>
        </authorList>
    </citation>
    <scope>NUCLEOTIDE SEQUENCE</scope>
    <source>
        <strain evidence="2">ZC22-4</strain>
    </source>
</reference>
<keyword evidence="1" id="KW-1133">Transmembrane helix</keyword>
<name>A0ABT4DDW1_9CLOT</name>
<organism evidence="2 3">
    <name type="scientific">Clostridium brassicae</name>
    <dbReference type="NCBI Taxonomy" id="2999072"/>
    <lineage>
        <taxon>Bacteria</taxon>
        <taxon>Bacillati</taxon>
        <taxon>Bacillota</taxon>
        <taxon>Clostridia</taxon>
        <taxon>Eubacteriales</taxon>
        <taxon>Clostridiaceae</taxon>
        <taxon>Clostridium</taxon>
    </lineage>
</organism>
<sequence length="100" mass="10989">MESKPSIKNVANILGVISSTIAVVMILLILNWLFAITPYQKLEGFPLLMTIFTSPIGFVLGIISIKISSNKFAKIGIIGNVILFLLPYAYWFLGTLIFGP</sequence>
<dbReference type="RefSeq" id="WP_268062923.1">
    <property type="nucleotide sequence ID" value="NZ_JAPQFJ010000030.1"/>
</dbReference>